<dbReference type="SMART" id="SM00559">
    <property type="entry name" value="Ku78"/>
    <property type="match status" value="1"/>
</dbReference>
<accession>A0A9P6HM57</accession>
<dbReference type="GO" id="GO:0003690">
    <property type="term" value="F:double-stranded DNA binding"/>
    <property type="evidence" value="ECO:0007669"/>
    <property type="project" value="TreeGrafter"/>
</dbReference>
<dbReference type="Pfam" id="PF02735">
    <property type="entry name" value="Ku"/>
    <property type="match status" value="1"/>
</dbReference>
<keyword evidence="10" id="KW-0347">Helicase</keyword>
<evidence type="ECO:0000313" key="21">
    <source>
        <dbReference type="Proteomes" id="UP000736335"/>
    </source>
</evidence>
<dbReference type="GO" id="GO:0005524">
    <property type="term" value="F:ATP binding"/>
    <property type="evidence" value="ECO:0007669"/>
    <property type="project" value="UniProtKB-KW"/>
</dbReference>
<keyword evidence="13" id="KW-0238">DNA-binding</keyword>
<evidence type="ECO:0000256" key="18">
    <source>
        <dbReference type="SAM" id="MobiDB-lite"/>
    </source>
</evidence>
<evidence type="ECO:0000256" key="15">
    <source>
        <dbReference type="ARBA" id="ARBA00023204"/>
    </source>
</evidence>
<dbReference type="Gene3D" id="1.10.1600.10">
    <property type="match status" value="1"/>
</dbReference>
<dbReference type="Proteomes" id="UP000736335">
    <property type="component" value="Unassembled WGS sequence"/>
</dbReference>
<sequence>MAYEDWNEVEDDDQDELQDPSWFEGKRDVILFCVDCSDAMQESHDDPVYEDEGVQSSPLLEALDAAVQIQKRKVIVGPTDSVGILLFNTTRAHDEPEPGPEMKPNTFLLQPIETINAPRIKEIVHILEDARSDPRYLKSQFPPSKEQTPLGDVFTSCNWVIRDGAPKTAIKRVFLITNQDDPHPGDGGVQLSTSARTTLVDLSQAGVTIEPFFISSEERPFDVFKFYSGQSILPADIFTDDEKSTSLLPQSISITRVEELLEQMRIKEVPKRTLFSIPLHLAEGFTIGVKGYGLVTEQKRGIHRLFYDAGDHLEPVSAKTTYIDEEWQVLPAKSEILYGAMSGDPATRGNEDEGVEPDEPGTRMVGHGECPFYTADEVRAFRTLGLETGIYLLGFKDHSELLFEDNVKHSTFIYPDEGVYSGSNCTFSALLKSMVKKSKIGLVITLFRRNSTPSFCAMLPQSENIDESEPGGFHLIPLPFADDIRSAPVEEATRASNQLVEAAESWISKLSLKKDIGYPVDSNPNPVLSYHNLQLEAAAFREEFDPDVFEDLTLPNYKAMHKRAGTLLQTWRDLIDSDESSNMILAAVGSKRKMENGIEEIEIRSRYESGQLSKVRNLQAFLRHKGESVSGKKSDLVERVAKWLDEHP</sequence>
<dbReference type="InterPro" id="IPR027388">
    <property type="entry name" value="Ku70_bridge/pillars_dom_sf"/>
</dbReference>
<keyword evidence="8" id="KW-0227">DNA damage</keyword>
<comment type="caution">
    <text evidence="20">The sequence shown here is derived from an EMBL/GenBank/DDBJ whole genome shotgun (WGS) entry which is preliminary data.</text>
</comment>
<dbReference type="GO" id="GO:0003678">
    <property type="term" value="F:DNA helicase activity"/>
    <property type="evidence" value="ECO:0007669"/>
    <property type="project" value="UniProtKB-EC"/>
</dbReference>
<dbReference type="GO" id="GO:0016787">
    <property type="term" value="F:hydrolase activity"/>
    <property type="evidence" value="ECO:0007669"/>
    <property type="project" value="UniProtKB-KW"/>
</dbReference>
<comment type="subcellular location">
    <subcellularLocation>
        <location evidence="2">Chromosome</location>
        <location evidence="2">Telomere</location>
    </subcellularLocation>
    <subcellularLocation>
        <location evidence="1">Nucleus</location>
    </subcellularLocation>
</comment>
<evidence type="ECO:0000256" key="14">
    <source>
        <dbReference type="ARBA" id="ARBA00023172"/>
    </source>
</evidence>
<reference evidence="20" key="1">
    <citation type="journal article" date="2020" name="Nat. Commun.">
        <title>Large-scale genome sequencing of mycorrhizal fungi provides insights into the early evolution of symbiotic traits.</title>
        <authorList>
            <person name="Miyauchi S."/>
            <person name="Kiss E."/>
            <person name="Kuo A."/>
            <person name="Drula E."/>
            <person name="Kohler A."/>
            <person name="Sanchez-Garcia M."/>
            <person name="Morin E."/>
            <person name="Andreopoulos B."/>
            <person name="Barry K.W."/>
            <person name="Bonito G."/>
            <person name="Buee M."/>
            <person name="Carver A."/>
            <person name="Chen C."/>
            <person name="Cichocki N."/>
            <person name="Clum A."/>
            <person name="Culley D."/>
            <person name="Crous P.W."/>
            <person name="Fauchery L."/>
            <person name="Girlanda M."/>
            <person name="Hayes R.D."/>
            <person name="Keri Z."/>
            <person name="LaButti K."/>
            <person name="Lipzen A."/>
            <person name="Lombard V."/>
            <person name="Magnuson J."/>
            <person name="Maillard F."/>
            <person name="Murat C."/>
            <person name="Nolan M."/>
            <person name="Ohm R.A."/>
            <person name="Pangilinan J."/>
            <person name="Pereira M.F."/>
            <person name="Perotto S."/>
            <person name="Peter M."/>
            <person name="Pfister S."/>
            <person name="Riley R."/>
            <person name="Sitrit Y."/>
            <person name="Stielow J.B."/>
            <person name="Szollosi G."/>
            <person name="Zifcakova L."/>
            <person name="Stursova M."/>
            <person name="Spatafora J.W."/>
            <person name="Tedersoo L."/>
            <person name="Vaario L.M."/>
            <person name="Yamada A."/>
            <person name="Yan M."/>
            <person name="Wang P."/>
            <person name="Xu J."/>
            <person name="Bruns T."/>
            <person name="Baldrian P."/>
            <person name="Vilgalys R."/>
            <person name="Dunand C."/>
            <person name="Henrissat B."/>
            <person name="Grigoriev I.V."/>
            <person name="Hibbett D."/>
            <person name="Nagy L.G."/>
            <person name="Martin F.M."/>
        </authorList>
    </citation>
    <scope>NUCLEOTIDE SEQUENCE</scope>
    <source>
        <strain evidence="20">UH-Tt-Lm1</strain>
    </source>
</reference>
<keyword evidence="21" id="KW-1185">Reference proteome</keyword>
<evidence type="ECO:0000256" key="2">
    <source>
        <dbReference type="ARBA" id="ARBA00004574"/>
    </source>
</evidence>
<dbReference type="InterPro" id="IPR003034">
    <property type="entry name" value="SAP_dom"/>
</dbReference>
<dbReference type="PROSITE" id="PS50800">
    <property type="entry name" value="SAP"/>
    <property type="match status" value="1"/>
</dbReference>
<evidence type="ECO:0000256" key="8">
    <source>
        <dbReference type="ARBA" id="ARBA00022763"/>
    </source>
</evidence>
<evidence type="ECO:0000256" key="1">
    <source>
        <dbReference type="ARBA" id="ARBA00004123"/>
    </source>
</evidence>
<dbReference type="InterPro" id="IPR047087">
    <property type="entry name" value="KU70_core_dom"/>
</dbReference>
<dbReference type="SUPFAM" id="SSF100939">
    <property type="entry name" value="SPOC domain-like"/>
    <property type="match status" value="1"/>
</dbReference>
<evidence type="ECO:0000256" key="5">
    <source>
        <dbReference type="ARBA" id="ARBA00021796"/>
    </source>
</evidence>
<reference evidence="20" key="2">
    <citation type="submission" date="2020-11" db="EMBL/GenBank/DDBJ databases">
        <authorList>
            <consortium name="DOE Joint Genome Institute"/>
            <person name="Kuo A."/>
            <person name="Miyauchi S."/>
            <person name="Kiss E."/>
            <person name="Drula E."/>
            <person name="Kohler A."/>
            <person name="Sanchez-Garcia M."/>
            <person name="Andreopoulos B."/>
            <person name="Barry K.W."/>
            <person name="Bonito G."/>
            <person name="Buee M."/>
            <person name="Carver A."/>
            <person name="Chen C."/>
            <person name="Cichocki N."/>
            <person name="Clum A."/>
            <person name="Culley D."/>
            <person name="Crous P.W."/>
            <person name="Fauchery L."/>
            <person name="Girlanda M."/>
            <person name="Hayes R."/>
            <person name="Keri Z."/>
            <person name="Labutti K."/>
            <person name="Lipzen A."/>
            <person name="Lombard V."/>
            <person name="Magnuson J."/>
            <person name="Maillard F."/>
            <person name="Morin E."/>
            <person name="Murat C."/>
            <person name="Nolan M."/>
            <person name="Ohm R."/>
            <person name="Pangilinan J."/>
            <person name="Pereira M."/>
            <person name="Perotto S."/>
            <person name="Peter M."/>
            <person name="Riley R."/>
            <person name="Sitrit Y."/>
            <person name="Stielow B."/>
            <person name="Szollosi G."/>
            <person name="Zifcakova L."/>
            <person name="Stursova M."/>
            <person name="Spatafora J.W."/>
            <person name="Tedersoo L."/>
            <person name="Vaario L.-M."/>
            <person name="Yamada A."/>
            <person name="Yan M."/>
            <person name="Wang P."/>
            <person name="Xu J."/>
            <person name="Bruns T."/>
            <person name="Baldrian P."/>
            <person name="Vilgalys R."/>
            <person name="Henrissat B."/>
            <person name="Grigoriev I.V."/>
            <person name="Hibbett D."/>
            <person name="Nagy L.G."/>
            <person name="Martin F.M."/>
        </authorList>
    </citation>
    <scope>NUCLEOTIDE SEQUENCE</scope>
    <source>
        <strain evidence="20">UH-Tt-Lm1</strain>
    </source>
</reference>
<dbReference type="GO" id="GO:0042162">
    <property type="term" value="F:telomeric DNA binding"/>
    <property type="evidence" value="ECO:0007669"/>
    <property type="project" value="InterPro"/>
</dbReference>
<dbReference type="GO" id="GO:0000781">
    <property type="term" value="C:chromosome, telomeric region"/>
    <property type="evidence" value="ECO:0007669"/>
    <property type="project" value="UniProtKB-SubCell"/>
</dbReference>
<dbReference type="AlphaFoldDB" id="A0A9P6HM57"/>
<comment type="similarity">
    <text evidence="3">Belongs to the ku70 family.</text>
</comment>
<proteinExistence type="inferred from homology"/>
<evidence type="ECO:0000259" key="19">
    <source>
        <dbReference type="PROSITE" id="PS50800"/>
    </source>
</evidence>
<organism evidence="20 21">
    <name type="scientific">Thelephora terrestris</name>
    <dbReference type="NCBI Taxonomy" id="56493"/>
    <lineage>
        <taxon>Eukaryota</taxon>
        <taxon>Fungi</taxon>
        <taxon>Dikarya</taxon>
        <taxon>Basidiomycota</taxon>
        <taxon>Agaricomycotina</taxon>
        <taxon>Agaricomycetes</taxon>
        <taxon>Thelephorales</taxon>
        <taxon>Thelephoraceae</taxon>
        <taxon>Thelephora</taxon>
    </lineage>
</organism>
<keyword evidence="15" id="KW-0234">DNA repair</keyword>
<feature type="domain" description="SAP" evidence="19">
    <location>
        <begin position="610"/>
        <end position="644"/>
    </location>
</feature>
<dbReference type="EC" id="3.6.4.12" evidence="4"/>
<dbReference type="InterPro" id="IPR016194">
    <property type="entry name" value="SPOC-like_C_dom_sf"/>
</dbReference>
<dbReference type="GO" id="GO:0006310">
    <property type="term" value="P:DNA recombination"/>
    <property type="evidence" value="ECO:0007669"/>
    <property type="project" value="UniProtKB-KW"/>
</dbReference>
<dbReference type="Gene3D" id="3.40.50.410">
    <property type="entry name" value="von Willebrand factor, type A domain"/>
    <property type="match status" value="1"/>
</dbReference>
<keyword evidence="14" id="KW-0233">DNA recombination</keyword>
<keyword evidence="12" id="KW-0779">Telomere</keyword>
<evidence type="ECO:0000256" key="4">
    <source>
        <dbReference type="ARBA" id="ARBA00012551"/>
    </source>
</evidence>
<evidence type="ECO:0000256" key="9">
    <source>
        <dbReference type="ARBA" id="ARBA00022801"/>
    </source>
</evidence>
<dbReference type="SUPFAM" id="SSF68906">
    <property type="entry name" value="SAP domain"/>
    <property type="match status" value="1"/>
</dbReference>
<keyword evidence="9" id="KW-0378">Hydrolase</keyword>
<evidence type="ECO:0000256" key="17">
    <source>
        <dbReference type="ARBA" id="ARBA00031811"/>
    </source>
</evidence>
<evidence type="ECO:0000256" key="16">
    <source>
        <dbReference type="ARBA" id="ARBA00023242"/>
    </source>
</evidence>
<keyword evidence="16" id="KW-0539">Nucleus</keyword>
<dbReference type="GO" id="GO:0003684">
    <property type="term" value="F:damaged DNA binding"/>
    <property type="evidence" value="ECO:0007669"/>
    <property type="project" value="InterPro"/>
</dbReference>
<dbReference type="GO" id="GO:0000723">
    <property type="term" value="P:telomere maintenance"/>
    <property type="evidence" value="ECO:0007669"/>
    <property type="project" value="InterPro"/>
</dbReference>
<keyword evidence="7" id="KW-0547">Nucleotide-binding</keyword>
<dbReference type="PANTHER" id="PTHR12604">
    <property type="entry name" value="KU AUTOANTIGEN DNA HELICASE"/>
    <property type="match status" value="1"/>
</dbReference>
<evidence type="ECO:0000313" key="20">
    <source>
        <dbReference type="EMBL" id="KAF9790330.1"/>
    </source>
</evidence>
<feature type="region of interest" description="Disordered" evidence="18">
    <location>
        <begin position="1"/>
        <end position="20"/>
    </location>
</feature>
<dbReference type="Pfam" id="PF03730">
    <property type="entry name" value="Ku_C"/>
    <property type="match status" value="1"/>
</dbReference>
<dbReference type="PIRSF" id="PIRSF003033">
    <property type="entry name" value="Ku70"/>
    <property type="match status" value="1"/>
</dbReference>
<dbReference type="GO" id="GO:0043564">
    <property type="term" value="C:Ku70:Ku80 complex"/>
    <property type="evidence" value="ECO:0007669"/>
    <property type="project" value="InterPro"/>
</dbReference>
<dbReference type="InterPro" id="IPR036361">
    <property type="entry name" value="SAP_dom_sf"/>
</dbReference>
<dbReference type="Gene3D" id="2.40.290.10">
    <property type="match status" value="1"/>
</dbReference>
<gene>
    <name evidence="20" type="ORF">BJ322DRAFT_1168598</name>
</gene>
<dbReference type="EMBL" id="WIUZ02000002">
    <property type="protein sequence ID" value="KAF9790330.1"/>
    <property type="molecule type" value="Genomic_DNA"/>
</dbReference>
<evidence type="ECO:0000256" key="11">
    <source>
        <dbReference type="ARBA" id="ARBA00022840"/>
    </source>
</evidence>
<keyword evidence="11" id="KW-0067">ATP-binding</keyword>
<dbReference type="SUPFAM" id="SSF53300">
    <property type="entry name" value="vWA-like"/>
    <property type="match status" value="1"/>
</dbReference>
<evidence type="ECO:0000256" key="13">
    <source>
        <dbReference type="ARBA" id="ARBA00023125"/>
    </source>
</evidence>
<evidence type="ECO:0000256" key="12">
    <source>
        <dbReference type="ARBA" id="ARBA00022895"/>
    </source>
</evidence>
<dbReference type="InterPro" id="IPR006164">
    <property type="entry name" value="DNA_bd_Ku70/Ku80"/>
</dbReference>
<evidence type="ECO:0000256" key="7">
    <source>
        <dbReference type="ARBA" id="ARBA00022741"/>
    </source>
</evidence>
<name>A0A9P6HM57_9AGAM</name>
<dbReference type="Gene3D" id="4.10.970.10">
    <property type="entry name" value="Ku70, bridge and pillars"/>
    <property type="match status" value="1"/>
</dbReference>
<dbReference type="GO" id="GO:0006303">
    <property type="term" value="P:double-strand break repair via nonhomologous end joining"/>
    <property type="evidence" value="ECO:0007669"/>
    <property type="project" value="InterPro"/>
</dbReference>
<keyword evidence="6" id="KW-0158">Chromosome</keyword>
<dbReference type="CDD" id="cd00788">
    <property type="entry name" value="KU70"/>
    <property type="match status" value="1"/>
</dbReference>
<protein>
    <recommendedName>
        <fullName evidence="5">ATP-dependent DNA helicase II subunit 1</fullName>
        <ecNumber evidence="4">3.6.4.12</ecNumber>
    </recommendedName>
    <alternativeName>
        <fullName evidence="17">ATP-dependent DNA helicase II subunit Ku70</fullName>
    </alternativeName>
</protein>
<evidence type="ECO:0000256" key="6">
    <source>
        <dbReference type="ARBA" id="ARBA00022454"/>
    </source>
</evidence>
<feature type="non-terminal residue" evidence="20">
    <location>
        <position position="648"/>
    </location>
</feature>
<dbReference type="OrthoDB" id="761538at2759"/>
<evidence type="ECO:0000256" key="3">
    <source>
        <dbReference type="ARBA" id="ARBA00005240"/>
    </source>
</evidence>
<dbReference type="InterPro" id="IPR006165">
    <property type="entry name" value="Ku70"/>
</dbReference>
<evidence type="ECO:0000256" key="10">
    <source>
        <dbReference type="ARBA" id="ARBA00022806"/>
    </source>
</evidence>
<dbReference type="InterPro" id="IPR005160">
    <property type="entry name" value="Ku_C"/>
</dbReference>
<feature type="compositionally biased region" description="Acidic residues" evidence="18">
    <location>
        <begin position="1"/>
        <end position="18"/>
    </location>
</feature>
<dbReference type="PANTHER" id="PTHR12604:SF2">
    <property type="entry name" value="X-RAY REPAIR CROSS-COMPLEMENTING PROTEIN 6"/>
    <property type="match status" value="1"/>
</dbReference>
<dbReference type="InterPro" id="IPR005161">
    <property type="entry name" value="Ku_N"/>
</dbReference>
<dbReference type="Pfam" id="PF03731">
    <property type="entry name" value="Ku_N"/>
    <property type="match status" value="1"/>
</dbReference>
<feature type="region of interest" description="Disordered" evidence="18">
    <location>
        <begin position="341"/>
        <end position="363"/>
    </location>
</feature>
<dbReference type="InterPro" id="IPR036465">
    <property type="entry name" value="vWFA_dom_sf"/>
</dbReference>